<evidence type="ECO:0000313" key="2">
    <source>
        <dbReference type="EMBL" id="KPA91370.1"/>
    </source>
</evidence>
<dbReference type="STRING" id="50340.PF66_02253"/>
<sequence length="158" mass="17687">MAEKWFVRAIGTGLQGLVTLRLDGAPAADAVALTLDVWLIALTKNRQWDEEQDAERIKATFESLFAGCETWPSPARFLRDLKPRKLPVALPKPERSTEQLKSGNAALDNIVATLKGRAGTQTALKTNKQFEYSRQRSQQATAAELNKRDSQFMEQQDK</sequence>
<dbReference type="EMBL" id="JSYZ01000007">
    <property type="protein sequence ID" value="KPA91370.1"/>
    <property type="molecule type" value="Genomic_DNA"/>
</dbReference>
<dbReference type="OrthoDB" id="5676440at2"/>
<dbReference type="RefSeq" id="WP_054062694.1">
    <property type="nucleotide sequence ID" value="NZ_JSYZ01000007.1"/>
</dbReference>
<proteinExistence type="predicted"/>
<organism evidence="2 3">
    <name type="scientific">Pseudomonas asplenii</name>
    <dbReference type="NCBI Taxonomy" id="53407"/>
    <lineage>
        <taxon>Bacteria</taxon>
        <taxon>Pseudomonadati</taxon>
        <taxon>Pseudomonadota</taxon>
        <taxon>Gammaproteobacteria</taxon>
        <taxon>Pseudomonadales</taxon>
        <taxon>Pseudomonadaceae</taxon>
        <taxon>Pseudomonas</taxon>
    </lineage>
</organism>
<feature type="compositionally biased region" description="Basic and acidic residues" evidence="1">
    <location>
        <begin position="145"/>
        <end position="158"/>
    </location>
</feature>
<dbReference type="PATRIC" id="fig|50340.43.peg.5623"/>
<feature type="region of interest" description="Disordered" evidence="1">
    <location>
        <begin position="125"/>
        <end position="158"/>
    </location>
</feature>
<keyword evidence="3" id="KW-1185">Reference proteome</keyword>
<feature type="compositionally biased region" description="Polar residues" evidence="1">
    <location>
        <begin position="125"/>
        <end position="141"/>
    </location>
</feature>
<gene>
    <name evidence="2" type="ORF">PF66_02253</name>
</gene>
<evidence type="ECO:0000256" key="1">
    <source>
        <dbReference type="SAM" id="MobiDB-lite"/>
    </source>
</evidence>
<name>A0A0M9GHZ4_9PSED</name>
<accession>A0A0M9GHZ4</accession>
<protein>
    <submittedName>
        <fullName evidence="2">Uncharacterized protein</fullName>
    </submittedName>
</protein>
<dbReference type="Proteomes" id="UP000037931">
    <property type="component" value="Unassembled WGS sequence"/>
</dbReference>
<reference evidence="2 3" key="1">
    <citation type="journal article" date="2015" name="PLoS ONE">
        <title>Rice-Infecting Pseudomonas Genomes Are Highly Accessorized and Harbor Multiple Putative Virulence Mechanisms to Cause Sheath Brown Rot.</title>
        <authorList>
            <person name="Quibod I.L."/>
            <person name="Grande G."/>
            <person name="Oreiro E.G."/>
            <person name="Borja F.N."/>
            <person name="Dossa G.S."/>
            <person name="Mauleon R."/>
            <person name="Cruz C.V."/>
            <person name="Oliva R."/>
        </authorList>
    </citation>
    <scope>NUCLEOTIDE SEQUENCE [LARGE SCALE GENOMIC DNA]</scope>
    <source>
        <strain evidence="2 3">IRRI 6609</strain>
    </source>
</reference>
<evidence type="ECO:0000313" key="3">
    <source>
        <dbReference type="Proteomes" id="UP000037931"/>
    </source>
</evidence>
<dbReference type="AlphaFoldDB" id="A0A0M9GHZ4"/>
<comment type="caution">
    <text evidence="2">The sequence shown here is derived from an EMBL/GenBank/DDBJ whole genome shotgun (WGS) entry which is preliminary data.</text>
</comment>